<organism evidence="1 2">
    <name type="scientific">Salix koriyanagi</name>
    <dbReference type="NCBI Taxonomy" id="2511006"/>
    <lineage>
        <taxon>Eukaryota</taxon>
        <taxon>Viridiplantae</taxon>
        <taxon>Streptophyta</taxon>
        <taxon>Embryophyta</taxon>
        <taxon>Tracheophyta</taxon>
        <taxon>Spermatophyta</taxon>
        <taxon>Magnoliopsida</taxon>
        <taxon>eudicotyledons</taxon>
        <taxon>Gunneridae</taxon>
        <taxon>Pentapetalae</taxon>
        <taxon>rosids</taxon>
        <taxon>fabids</taxon>
        <taxon>Malpighiales</taxon>
        <taxon>Salicaceae</taxon>
        <taxon>Saliceae</taxon>
        <taxon>Salix</taxon>
    </lineage>
</organism>
<dbReference type="Proteomes" id="UP001151752">
    <property type="component" value="Chromosome 1"/>
</dbReference>
<dbReference type="EMBL" id="JAPFFM010000016">
    <property type="protein sequence ID" value="KAJ6702272.1"/>
    <property type="molecule type" value="Genomic_DNA"/>
</dbReference>
<keyword evidence="2" id="KW-1185">Reference proteome</keyword>
<evidence type="ECO:0000313" key="1">
    <source>
        <dbReference type="EMBL" id="KAJ6702272.1"/>
    </source>
</evidence>
<protein>
    <submittedName>
        <fullName evidence="1">Uncharacterized protein</fullName>
    </submittedName>
</protein>
<evidence type="ECO:0000313" key="2">
    <source>
        <dbReference type="Proteomes" id="UP001151752"/>
    </source>
</evidence>
<proteinExistence type="predicted"/>
<reference evidence="1" key="2">
    <citation type="journal article" date="2023" name="Int. J. Mol. Sci.">
        <title>De Novo Assembly and Annotation of 11 Diverse Shrub Willow (Salix) Genomes Reveals Novel Gene Organization in Sex-Linked Regions.</title>
        <authorList>
            <person name="Hyden B."/>
            <person name="Feng K."/>
            <person name="Yates T.B."/>
            <person name="Jawdy S."/>
            <person name="Cereghino C."/>
            <person name="Smart L.B."/>
            <person name="Muchero W."/>
        </authorList>
    </citation>
    <scope>NUCLEOTIDE SEQUENCE</scope>
    <source>
        <tissue evidence="1">Shoot tip</tissue>
    </source>
</reference>
<gene>
    <name evidence="1" type="ORF">OIU74_013427</name>
</gene>
<reference evidence="1" key="1">
    <citation type="submission" date="2022-11" db="EMBL/GenBank/DDBJ databases">
        <authorList>
            <person name="Hyden B.L."/>
            <person name="Feng K."/>
            <person name="Yates T."/>
            <person name="Jawdy S."/>
            <person name="Smart L.B."/>
            <person name="Muchero W."/>
        </authorList>
    </citation>
    <scope>NUCLEOTIDE SEQUENCE</scope>
    <source>
        <tissue evidence="1">Shoot tip</tissue>
    </source>
</reference>
<name>A0A9Q0T603_9ROSI</name>
<sequence>MCNVHLRKTHNRKPQRHYISIPTVAAEFWLLQLNFAEITRSQLVVIHIFKILALKVKLKSLWPVRLPNAPCRNLNKNGF</sequence>
<accession>A0A9Q0T603</accession>
<dbReference type="AlphaFoldDB" id="A0A9Q0T603"/>
<comment type="caution">
    <text evidence="1">The sequence shown here is derived from an EMBL/GenBank/DDBJ whole genome shotgun (WGS) entry which is preliminary data.</text>
</comment>